<dbReference type="GO" id="GO:0003677">
    <property type="term" value="F:DNA binding"/>
    <property type="evidence" value="ECO:0007669"/>
    <property type="project" value="InterPro"/>
</dbReference>
<reference evidence="2 3" key="1">
    <citation type="submission" date="2023-10" db="EMBL/GenBank/DDBJ databases">
        <title>Chromosome-scale genome assembly provides insights into flower coloration mechanisms of Canna indica.</title>
        <authorList>
            <person name="Li C."/>
        </authorList>
    </citation>
    <scope>NUCLEOTIDE SEQUENCE [LARGE SCALE GENOMIC DNA]</scope>
    <source>
        <tissue evidence="2">Flower</tissue>
    </source>
</reference>
<organism evidence="2 3">
    <name type="scientific">Canna indica</name>
    <name type="common">Indian-shot</name>
    <dbReference type="NCBI Taxonomy" id="4628"/>
    <lineage>
        <taxon>Eukaryota</taxon>
        <taxon>Viridiplantae</taxon>
        <taxon>Streptophyta</taxon>
        <taxon>Embryophyta</taxon>
        <taxon>Tracheophyta</taxon>
        <taxon>Spermatophyta</taxon>
        <taxon>Magnoliopsida</taxon>
        <taxon>Liliopsida</taxon>
        <taxon>Zingiberales</taxon>
        <taxon>Cannaceae</taxon>
        <taxon>Canna</taxon>
    </lineage>
</organism>
<keyword evidence="3" id="KW-1185">Reference proteome</keyword>
<dbReference type="GO" id="GO:0000786">
    <property type="term" value="C:nucleosome"/>
    <property type="evidence" value="ECO:0007669"/>
    <property type="project" value="InterPro"/>
</dbReference>
<accession>A0AAQ3JPT2</accession>
<dbReference type="InterPro" id="IPR019814">
    <property type="entry name" value="Translation_initiation_fac_3_N"/>
</dbReference>
<proteinExistence type="predicted"/>
<dbReference type="Proteomes" id="UP001327560">
    <property type="component" value="Chromosome 1"/>
</dbReference>
<evidence type="ECO:0000313" key="3">
    <source>
        <dbReference type="Proteomes" id="UP001327560"/>
    </source>
</evidence>
<dbReference type="AlphaFoldDB" id="A0AAQ3JPT2"/>
<evidence type="ECO:0000259" key="1">
    <source>
        <dbReference type="Pfam" id="PF05198"/>
    </source>
</evidence>
<protein>
    <recommendedName>
        <fullName evidence="1">Translation initiation factor 3 N-terminal domain-containing protein</fullName>
    </recommendedName>
</protein>
<dbReference type="Pfam" id="PF05198">
    <property type="entry name" value="IF3_N"/>
    <property type="match status" value="1"/>
</dbReference>
<name>A0AAQ3JPT2_9LILI</name>
<dbReference type="InterPro" id="IPR036787">
    <property type="entry name" value="T_IF-3_N_sf"/>
</dbReference>
<dbReference type="SUPFAM" id="SSF54364">
    <property type="entry name" value="Translation initiation factor IF3, N-terminal domain"/>
    <property type="match status" value="1"/>
</dbReference>
<dbReference type="EMBL" id="CP136890">
    <property type="protein sequence ID" value="WOK93567.1"/>
    <property type="molecule type" value="Genomic_DNA"/>
</dbReference>
<dbReference type="Gene3D" id="3.10.20.80">
    <property type="entry name" value="Translation initiation factor 3 (IF-3), N-terminal domain"/>
    <property type="match status" value="1"/>
</dbReference>
<dbReference type="PRINTS" id="PR00622">
    <property type="entry name" value="HISTONEH3"/>
</dbReference>
<dbReference type="InterPro" id="IPR000164">
    <property type="entry name" value="Histone_H3/CENP-A"/>
</dbReference>
<dbReference type="PROSITE" id="PS00322">
    <property type="entry name" value="HISTONE_H3_1"/>
    <property type="match status" value="1"/>
</dbReference>
<gene>
    <name evidence="2" type="ORF">Cni_G02267</name>
</gene>
<sequence>MARTEQTVRKSTGGKAPRKQLATKASAIGRIEWIRTQLQHSIVNPSSSPLRSSFALNGGRTNILINIFSYLHLMLLEYLLDHLSDFYQPSFRSSSVRLLDVEQNMLGVVSVGEAIQMADNADLILVQKAFSFQL</sequence>
<feature type="domain" description="Translation initiation factor 3 N-terminal" evidence="1">
    <location>
        <begin position="92"/>
        <end position="127"/>
    </location>
</feature>
<dbReference type="GO" id="GO:0003743">
    <property type="term" value="F:translation initiation factor activity"/>
    <property type="evidence" value="ECO:0007669"/>
    <property type="project" value="InterPro"/>
</dbReference>
<evidence type="ECO:0000313" key="2">
    <source>
        <dbReference type="EMBL" id="WOK93567.1"/>
    </source>
</evidence>
<dbReference type="GO" id="GO:0030527">
    <property type="term" value="F:structural constituent of chromatin"/>
    <property type="evidence" value="ECO:0007669"/>
    <property type="project" value="InterPro"/>
</dbReference>